<feature type="compositionally biased region" description="Low complexity" evidence="1">
    <location>
        <begin position="9"/>
        <end position="24"/>
    </location>
</feature>
<dbReference type="Proteomes" id="UP000243499">
    <property type="component" value="Chromosome 9"/>
</dbReference>
<dbReference type="Gramene" id="PVH31551">
    <property type="protein sequence ID" value="PVH31551"/>
    <property type="gene ID" value="PAHAL_9G177000"/>
</dbReference>
<evidence type="ECO:0000256" key="1">
    <source>
        <dbReference type="SAM" id="MobiDB-lite"/>
    </source>
</evidence>
<accession>A0A2T8I1K7</accession>
<organism evidence="2">
    <name type="scientific">Panicum hallii</name>
    <dbReference type="NCBI Taxonomy" id="206008"/>
    <lineage>
        <taxon>Eukaryota</taxon>
        <taxon>Viridiplantae</taxon>
        <taxon>Streptophyta</taxon>
        <taxon>Embryophyta</taxon>
        <taxon>Tracheophyta</taxon>
        <taxon>Spermatophyta</taxon>
        <taxon>Magnoliopsida</taxon>
        <taxon>Liliopsida</taxon>
        <taxon>Poales</taxon>
        <taxon>Poaceae</taxon>
        <taxon>PACMAD clade</taxon>
        <taxon>Panicoideae</taxon>
        <taxon>Panicodae</taxon>
        <taxon>Paniceae</taxon>
        <taxon>Panicinae</taxon>
        <taxon>Panicum</taxon>
        <taxon>Panicum sect. Panicum</taxon>
    </lineage>
</organism>
<sequence length="102" mass="11422">MPPVDQQQTTGTTASPSLSSLSDSTLERLQRQVCGWRRSRAFFLHHFSLRSTGIAAQRIESWMGEVAPRPSTAAPPPPSPRTPLLLRMGRRMGIGRLPWMLR</sequence>
<feature type="region of interest" description="Disordered" evidence="1">
    <location>
        <begin position="66"/>
        <end position="85"/>
    </location>
</feature>
<evidence type="ECO:0000313" key="2">
    <source>
        <dbReference type="EMBL" id="PVH31551.1"/>
    </source>
</evidence>
<feature type="region of interest" description="Disordered" evidence="1">
    <location>
        <begin position="1"/>
        <end position="25"/>
    </location>
</feature>
<proteinExistence type="predicted"/>
<gene>
    <name evidence="2" type="ORF">PAHAL_9G177000</name>
</gene>
<reference evidence="2" key="1">
    <citation type="submission" date="2018-04" db="EMBL/GenBank/DDBJ databases">
        <title>WGS assembly of Panicum hallii.</title>
        <authorList>
            <person name="Lovell J."/>
            <person name="Jenkins J."/>
            <person name="Lowry D."/>
            <person name="Mamidi S."/>
            <person name="Sreedasyam A."/>
            <person name="Weng X."/>
            <person name="Barry K."/>
            <person name="Bonette J."/>
            <person name="Campitelli B."/>
            <person name="Daum C."/>
            <person name="Gordon S."/>
            <person name="Gould B."/>
            <person name="Lipzen A."/>
            <person name="Macqueen A."/>
            <person name="Palacio-Mejia J."/>
            <person name="Plott C."/>
            <person name="Shakirov E."/>
            <person name="Shu S."/>
            <person name="Yoshinaga Y."/>
            <person name="Zane M."/>
            <person name="Rokhsar D."/>
            <person name="Grimwood J."/>
            <person name="Schmutz J."/>
            <person name="Juenger T."/>
        </authorList>
    </citation>
    <scope>NUCLEOTIDE SEQUENCE [LARGE SCALE GENOMIC DNA]</scope>
    <source>
        <strain evidence="2">FIL2</strain>
    </source>
</reference>
<name>A0A2T8I1K7_9POAL</name>
<protein>
    <submittedName>
        <fullName evidence="2">Uncharacterized protein</fullName>
    </submittedName>
</protein>
<dbReference type="EMBL" id="CM008054">
    <property type="protein sequence ID" value="PVH31551.1"/>
    <property type="molecule type" value="Genomic_DNA"/>
</dbReference>
<dbReference type="AlphaFoldDB" id="A0A2T8I1K7"/>